<comment type="caution">
    <text evidence="6">The sequence shown here is derived from an EMBL/GenBank/DDBJ whole genome shotgun (WGS) entry which is preliminary data.</text>
</comment>
<dbReference type="InterPro" id="IPR008271">
    <property type="entry name" value="Ser/Thr_kinase_AS"/>
</dbReference>
<dbReference type="GO" id="GO:0005634">
    <property type="term" value="C:nucleus"/>
    <property type="evidence" value="ECO:0007669"/>
    <property type="project" value="TreeGrafter"/>
</dbReference>
<dbReference type="GO" id="GO:0005524">
    <property type="term" value="F:ATP binding"/>
    <property type="evidence" value="ECO:0007669"/>
    <property type="project" value="UniProtKB-UniRule"/>
</dbReference>
<name>A0A367YKQ7_9ASCO</name>
<keyword evidence="1 3" id="KW-0547">Nucleotide-binding</keyword>
<keyword evidence="4" id="KW-0723">Serine/threonine-protein kinase</keyword>
<comment type="similarity">
    <text evidence="4">Belongs to the protein kinase superfamily.</text>
</comment>
<dbReference type="PANTHER" id="PTHR44167:SF24">
    <property type="entry name" value="SERINE_THREONINE-PROTEIN KINASE CHK2"/>
    <property type="match status" value="1"/>
</dbReference>
<evidence type="ECO:0000256" key="4">
    <source>
        <dbReference type="RuleBase" id="RU000304"/>
    </source>
</evidence>
<keyword evidence="7" id="KW-1185">Reference proteome</keyword>
<evidence type="ECO:0000313" key="7">
    <source>
        <dbReference type="Proteomes" id="UP000253472"/>
    </source>
</evidence>
<evidence type="ECO:0000256" key="1">
    <source>
        <dbReference type="ARBA" id="ARBA00022741"/>
    </source>
</evidence>
<evidence type="ECO:0000256" key="2">
    <source>
        <dbReference type="ARBA" id="ARBA00022840"/>
    </source>
</evidence>
<dbReference type="OrthoDB" id="4062651at2759"/>
<dbReference type="Proteomes" id="UP000253472">
    <property type="component" value="Unassembled WGS sequence"/>
</dbReference>
<proteinExistence type="inferred from homology"/>
<dbReference type="Pfam" id="PF00069">
    <property type="entry name" value="Pkinase"/>
    <property type="match status" value="1"/>
</dbReference>
<reference evidence="6 7" key="1">
    <citation type="submission" date="2018-06" db="EMBL/GenBank/DDBJ databases">
        <title>Whole genome sequencing of Candida tropicalis (genome annotated by CSBL at Korea University).</title>
        <authorList>
            <person name="Ahn J."/>
        </authorList>
    </citation>
    <scope>NUCLEOTIDE SEQUENCE [LARGE SCALE GENOMIC DNA]</scope>
    <source>
        <strain evidence="6 7">ATCC 20962</strain>
    </source>
</reference>
<dbReference type="Gene3D" id="1.10.510.10">
    <property type="entry name" value="Transferase(Phosphotransferase) domain 1"/>
    <property type="match status" value="1"/>
</dbReference>
<keyword evidence="2 3" id="KW-0067">ATP-binding</keyword>
<dbReference type="PROSITE" id="PS00107">
    <property type="entry name" value="PROTEIN_KINASE_ATP"/>
    <property type="match status" value="1"/>
</dbReference>
<dbReference type="EMBL" id="QLNQ01000014">
    <property type="protein sequence ID" value="RCK66463.1"/>
    <property type="molecule type" value="Genomic_DNA"/>
</dbReference>
<accession>A0A367YKQ7</accession>
<evidence type="ECO:0000313" key="6">
    <source>
        <dbReference type="EMBL" id="RCK66463.1"/>
    </source>
</evidence>
<dbReference type="InterPro" id="IPR000719">
    <property type="entry name" value="Prot_kinase_dom"/>
</dbReference>
<dbReference type="PROSITE" id="PS00108">
    <property type="entry name" value="PROTEIN_KINASE_ST"/>
    <property type="match status" value="1"/>
</dbReference>
<dbReference type="GO" id="GO:0004674">
    <property type="term" value="F:protein serine/threonine kinase activity"/>
    <property type="evidence" value="ECO:0007669"/>
    <property type="project" value="UniProtKB-KW"/>
</dbReference>
<evidence type="ECO:0000256" key="3">
    <source>
        <dbReference type="PROSITE-ProRule" id="PRU10141"/>
    </source>
</evidence>
<evidence type="ECO:0000259" key="5">
    <source>
        <dbReference type="PROSITE" id="PS50011"/>
    </source>
</evidence>
<dbReference type="InterPro" id="IPR011009">
    <property type="entry name" value="Kinase-like_dom_sf"/>
</dbReference>
<dbReference type="GO" id="GO:0044773">
    <property type="term" value="P:mitotic DNA damage checkpoint signaling"/>
    <property type="evidence" value="ECO:0007669"/>
    <property type="project" value="TreeGrafter"/>
</dbReference>
<organism evidence="6 7">
    <name type="scientific">Candida viswanathii</name>
    <dbReference type="NCBI Taxonomy" id="5486"/>
    <lineage>
        <taxon>Eukaryota</taxon>
        <taxon>Fungi</taxon>
        <taxon>Dikarya</taxon>
        <taxon>Ascomycota</taxon>
        <taxon>Saccharomycotina</taxon>
        <taxon>Pichiomycetes</taxon>
        <taxon>Debaryomycetaceae</taxon>
        <taxon>Candida/Lodderomyces clade</taxon>
        <taxon>Candida</taxon>
    </lineage>
</organism>
<feature type="domain" description="Protein kinase" evidence="5">
    <location>
        <begin position="16"/>
        <end position="274"/>
    </location>
</feature>
<dbReference type="GO" id="GO:0030447">
    <property type="term" value="P:filamentous growth"/>
    <property type="evidence" value="ECO:0007669"/>
    <property type="project" value="UniProtKB-ARBA"/>
</dbReference>
<dbReference type="InterPro" id="IPR017441">
    <property type="entry name" value="Protein_kinase_ATP_BS"/>
</dbReference>
<dbReference type="SUPFAM" id="SSF56112">
    <property type="entry name" value="Protein kinase-like (PK-like)"/>
    <property type="match status" value="1"/>
</dbReference>
<dbReference type="SMART" id="SM00220">
    <property type="entry name" value="S_TKc"/>
    <property type="match status" value="1"/>
</dbReference>
<sequence>MAIFKHDTRLKFSKHDKRVSTLGKGVSGSVELYQSKHNPDFKYAVKIYHSKEPYETKKDYKLRILHEYTIISQLNHPNIICAYNYDVSFSGTTIKVFLEPGTANLFQLLKPPPVDADTMLDIWTQILLGVSYLHNKNVCHRDLKLENIVYDLQHTHVKIIDFATAQRLTHAGHDSVGLVGSEKYASPEMYTSIKYNGKSADVWSLGIILYYLLVRKFPWELATWNNPEYQHYADHRTAIFDGVGYPLALVDITSQILEPDPSKRVSCGDIAKFIEG</sequence>
<gene>
    <name evidence="6" type="primary">PRR2</name>
    <name evidence="6" type="ORF">Cantr_02182</name>
</gene>
<feature type="binding site" evidence="3">
    <location>
        <position position="46"/>
    </location>
    <ligand>
        <name>ATP</name>
        <dbReference type="ChEBI" id="CHEBI:30616"/>
    </ligand>
</feature>
<dbReference type="Gene3D" id="3.30.200.20">
    <property type="entry name" value="Phosphorylase Kinase, domain 1"/>
    <property type="match status" value="1"/>
</dbReference>
<keyword evidence="6" id="KW-0418">Kinase</keyword>
<protein>
    <submittedName>
        <fullName evidence="6">Serine/threonine-protein kinase PRR2</fullName>
    </submittedName>
</protein>
<dbReference type="STRING" id="5486.A0A367YKQ7"/>
<dbReference type="AlphaFoldDB" id="A0A367YKQ7"/>
<keyword evidence="6" id="KW-0808">Transferase</keyword>
<dbReference type="PROSITE" id="PS50011">
    <property type="entry name" value="PROTEIN_KINASE_DOM"/>
    <property type="match status" value="1"/>
</dbReference>
<dbReference type="PANTHER" id="PTHR44167">
    <property type="entry name" value="OVARIAN-SPECIFIC SERINE/THREONINE-PROTEIN KINASE LOK-RELATED"/>
    <property type="match status" value="1"/>
</dbReference>